<dbReference type="EMBL" id="KR053197">
    <property type="protein sequence ID" value="AKJ72256.1"/>
    <property type="molecule type" value="Genomic_DNA"/>
</dbReference>
<evidence type="ECO:0000313" key="2">
    <source>
        <dbReference type="Proteomes" id="UP000207608"/>
    </source>
</evidence>
<reference evidence="1 2" key="1">
    <citation type="journal article" date="2015" name="PLoS ONE">
        <title>Lysis to Kill: Evaluation of the Lytic Abilities, and Genomics of Nine Bacteriophages Infective for Gordonia spp. and Their Potential Use in Activated Sludge Foam Biocontrol.</title>
        <authorList>
            <person name="Dyson Z.A."/>
            <person name="Tucci J."/>
            <person name="Seviour R.J."/>
            <person name="Petrovski S."/>
        </authorList>
    </citation>
    <scope>NUCLEOTIDE SEQUENCE [LARGE SCALE GENOMIC DNA]</scope>
</reference>
<evidence type="ECO:0008006" key="3">
    <source>
        <dbReference type="Google" id="ProtNLM"/>
    </source>
</evidence>
<protein>
    <recommendedName>
        <fullName evidence="3">Head-to-tail adaptor</fullName>
    </recommendedName>
</protein>
<keyword evidence="2" id="KW-1185">Reference proteome</keyword>
<name>A0A0K0N6H4_9CAUD</name>
<dbReference type="RefSeq" id="YP_009276100.1">
    <property type="nucleotide sequence ID" value="NC_030935.1"/>
</dbReference>
<dbReference type="KEGG" id="vg:28802565"/>
<evidence type="ECO:0000313" key="1">
    <source>
        <dbReference type="EMBL" id="AKJ72256.1"/>
    </source>
</evidence>
<proteinExistence type="predicted"/>
<dbReference type="OrthoDB" id="27014at10239"/>
<gene>
    <name evidence="1" type="ORF">GRU3_7</name>
</gene>
<organism evidence="1 2">
    <name type="scientific">Gordonia phage GRU3</name>
    <dbReference type="NCBI Taxonomy" id="1647473"/>
    <lineage>
        <taxon>Viruses</taxon>
        <taxon>Duplodnaviria</taxon>
        <taxon>Heunggongvirae</taxon>
        <taxon>Uroviricota</taxon>
        <taxon>Caudoviricetes</taxon>
        <taxon>Grutrevirus</taxon>
        <taxon>Grutrevirus GRU3</taxon>
    </lineage>
</organism>
<sequence>MTAPAEGGPATVTAVAGWLGVPEGATGNAERAHISAVVPAVNAFIGTFRDLSTEQPAHIVQGAVMLAGRITRRRNSPGGVETFGDMGATYVARYDPDINMMLGLGPYRPMVVG</sequence>
<dbReference type="GeneID" id="28802565"/>
<accession>A0A0K0N6H4</accession>
<dbReference type="Proteomes" id="UP000207608">
    <property type="component" value="Segment"/>
</dbReference>